<dbReference type="PANTHER" id="PTHR43280">
    <property type="entry name" value="ARAC-FAMILY TRANSCRIPTIONAL REGULATOR"/>
    <property type="match status" value="1"/>
</dbReference>
<proteinExistence type="predicted"/>
<name>A0A498R1A4_9FIRM</name>
<evidence type="ECO:0000256" key="2">
    <source>
        <dbReference type="ARBA" id="ARBA00023125"/>
    </source>
</evidence>
<keyword evidence="1" id="KW-0805">Transcription regulation</keyword>
<dbReference type="Pfam" id="PF02311">
    <property type="entry name" value="AraC_binding"/>
    <property type="match status" value="1"/>
</dbReference>
<dbReference type="CDD" id="cd02208">
    <property type="entry name" value="cupin_RmlC-like"/>
    <property type="match status" value="1"/>
</dbReference>
<gene>
    <name evidence="5" type="ORF">LUCI_0141</name>
</gene>
<dbReference type="SUPFAM" id="SSF51215">
    <property type="entry name" value="Regulatory protein AraC"/>
    <property type="match status" value="1"/>
</dbReference>
<dbReference type="GO" id="GO:0003700">
    <property type="term" value="F:DNA-binding transcription factor activity"/>
    <property type="evidence" value="ECO:0007669"/>
    <property type="project" value="InterPro"/>
</dbReference>
<reference evidence="5 6" key="1">
    <citation type="submission" date="2018-06" db="EMBL/GenBank/DDBJ databases">
        <authorList>
            <person name="Strepis N."/>
        </authorList>
    </citation>
    <scope>NUCLEOTIDE SEQUENCE [LARGE SCALE GENOMIC DNA]</scope>
    <source>
        <strain evidence="5">LUCI</strain>
    </source>
</reference>
<evidence type="ECO:0000259" key="4">
    <source>
        <dbReference type="PROSITE" id="PS01124"/>
    </source>
</evidence>
<dbReference type="InterPro" id="IPR037923">
    <property type="entry name" value="HTH-like"/>
</dbReference>
<dbReference type="InterPro" id="IPR003313">
    <property type="entry name" value="AraC-bd"/>
</dbReference>
<sequence length="312" mass="37245">MNYEYEFIRHIEATSFKFFFVSMIHRLYHWHNDIEILLVVDGSVTLETKNQKFKLLKNDIFLLNSNEVHSLTKTNETNTILAIQFDPKFCKTYFPQLQQIYFRSQYITDKNNLKCWTQLKRYFLQIVKDCYLKEKWYTLKLMSTLHLVICCLVENLDYEDATEKEQTSLQKNLDRLNRIILYVKLNYMHKLSLKELAEKENLDMFYLSRFVKKHLGISFQEYLNKVRLEKAVGLLLGTNRKCLDISIECGFSDYRYLNKLFLKEFGCTPAEYKKLYKNPDDVLVDNPDKVQKEIIHNGQAIEAIIKNLEIST</sequence>
<evidence type="ECO:0000256" key="3">
    <source>
        <dbReference type="ARBA" id="ARBA00023163"/>
    </source>
</evidence>
<dbReference type="PANTHER" id="PTHR43280:SF34">
    <property type="entry name" value="ARAC-FAMILY TRANSCRIPTIONAL REGULATOR"/>
    <property type="match status" value="1"/>
</dbReference>
<evidence type="ECO:0000313" key="6">
    <source>
        <dbReference type="Proteomes" id="UP000277811"/>
    </source>
</evidence>
<dbReference type="PROSITE" id="PS01124">
    <property type="entry name" value="HTH_ARAC_FAMILY_2"/>
    <property type="match status" value="1"/>
</dbReference>
<keyword evidence="6" id="KW-1185">Reference proteome</keyword>
<dbReference type="Gene3D" id="1.10.10.60">
    <property type="entry name" value="Homeodomain-like"/>
    <property type="match status" value="2"/>
</dbReference>
<organism evidence="5 6">
    <name type="scientific">Lucifera butyrica</name>
    <dbReference type="NCBI Taxonomy" id="1351585"/>
    <lineage>
        <taxon>Bacteria</taxon>
        <taxon>Bacillati</taxon>
        <taxon>Bacillota</taxon>
        <taxon>Negativicutes</taxon>
        <taxon>Veillonellales</taxon>
        <taxon>Veillonellaceae</taxon>
        <taxon>Lucifera</taxon>
    </lineage>
</organism>
<dbReference type="Pfam" id="PF12833">
    <property type="entry name" value="HTH_18"/>
    <property type="match status" value="1"/>
</dbReference>
<dbReference type="Gene3D" id="2.60.120.10">
    <property type="entry name" value="Jelly Rolls"/>
    <property type="match status" value="1"/>
</dbReference>
<dbReference type="EMBL" id="UPPP01000051">
    <property type="protein sequence ID" value="VBB04935.1"/>
    <property type="molecule type" value="Genomic_DNA"/>
</dbReference>
<dbReference type="RefSeq" id="WP_122625946.1">
    <property type="nucleotide sequence ID" value="NZ_UPPP01000051.1"/>
</dbReference>
<evidence type="ECO:0000256" key="1">
    <source>
        <dbReference type="ARBA" id="ARBA00023015"/>
    </source>
</evidence>
<feature type="domain" description="HTH araC/xylS-type" evidence="4">
    <location>
        <begin position="177"/>
        <end position="275"/>
    </location>
</feature>
<protein>
    <recommendedName>
        <fullName evidence="4">HTH araC/xylS-type domain-containing protein</fullName>
    </recommendedName>
</protein>
<dbReference type="InterPro" id="IPR014710">
    <property type="entry name" value="RmlC-like_jellyroll"/>
</dbReference>
<dbReference type="InterPro" id="IPR018060">
    <property type="entry name" value="HTH_AraC"/>
</dbReference>
<dbReference type="AlphaFoldDB" id="A0A498R1A4"/>
<dbReference type="GO" id="GO:0043565">
    <property type="term" value="F:sequence-specific DNA binding"/>
    <property type="evidence" value="ECO:0007669"/>
    <property type="project" value="InterPro"/>
</dbReference>
<keyword evidence="2" id="KW-0238">DNA-binding</keyword>
<keyword evidence="3" id="KW-0804">Transcription</keyword>
<dbReference type="InterPro" id="IPR009057">
    <property type="entry name" value="Homeodomain-like_sf"/>
</dbReference>
<dbReference type="Proteomes" id="UP000277811">
    <property type="component" value="Unassembled WGS sequence"/>
</dbReference>
<accession>A0A498R1A4</accession>
<dbReference type="OrthoDB" id="253601at2"/>
<evidence type="ECO:0000313" key="5">
    <source>
        <dbReference type="EMBL" id="VBB04935.1"/>
    </source>
</evidence>
<dbReference type="SUPFAM" id="SSF46689">
    <property type="entry name" value="Homeodomain-like"/>
    <property type="match status" value="2"/>
</dbReference>
<dbReference type="SMART" id="SM00342">
    <property type="entry name" value="HTH_ARAC"/>
    <property type="match status" value="1"/>
</dbReference>